<keyword evidence="4 5" id="KW-0472">Membrane</keyword>
<evidence type="ECO:0000256" key="2">
    <source>
        <dbReference type="ARBA" id="ARBA00022692"/>
    </source>
</evidence>
<accession>A0ABP1R804</accession>
<evidence type="ECO:0000256" key="5">
    <source>
        <dbReference type="SAM" id="Phobius"/>
    </source>
</evidence>
<feature type="transmembrane region" description="Helical" evidence="5">
    <location>
        <begin position="127"/>
        <end position="144"/>
    </location>
</feature>
<feature type="domain" description="Amino acid transporter transmembrane" evidence="6">
    <location>
        <begin position="2"/>
        <end position="401"/>
    </location>
</feature>
<dbReference type="InterPro" id="IPR013057">
    <property type="entry name" value="AA_transpt_TM"/>
</dbReference>
<evidence type="ECO:0000259" key="6">
    <source>
        <dbReference type="Pfam" id="PF01490"/>
    </source>
</evidence>
<proteinExistence type="predicted"/>
<evidence type="ECO:0000256" key="4">
    <source>
        <dbReference type="ARBA" id="ARBA00023136"/>
    </source>
</evidence>
<protein>
    <recommendedName>
        <fullName evidence="6">Amino acid transporter transmembrane domain-containing protein</fullName>
    </recommendedName>
</protein>
<evidence type="ECO:0000256" key="3">
    <source>
        <dbReference type="ARBA" id="ARBA00022989"/>
    </source>
</evidence>
<dbReference type="Proteomes" id="UP001642540">
    <property type="component" value="Unassembled WGS sequence"/>
</dbReference>
<dbReference type="Pfam" id="PF01490">
    <property type="entry name" value="Aa_trans"/>
    <property type="match status" value="1"/>
</dbReference>
<keyword evidence="3 5" id="KW-1133">Transmembrane helix</keyword>
<feature type="transmembrane region" description="Helical" evidence="5">
    <location>
        <begin position="23"/>
        <end position="47"/>
    </location>
</feature>
<feature type="transmembrane region" description="Helical" evidence="5">
    <location>
        <begin position="193"/>
        <end position="215"/>
    </location>
</feature>
<feature type="transmembrane region" description="Helical" evidence="5">
    <location>
        <begin position="88"/>
        <end position="107"/>
    </location>
</feature>
<organism evidence="7 8">
    <name type="scientific">Orchesella dallaii</name>
    <dbReference type="NCBI Taxonomy" id="48710"/>
    <lineage>
        <taxon>Eukaryota</taxon>
        <taxon>Metazoa</taxon>
        <taxon>Ecdysozoa</taxon>
        <taxon>Arthropoda</taxon>
        <taxon>Hexapoda</taxon>
        <taxon>Collembola</taxon>
        <taxon>Entomobryomorpha</taxon>
        <taxon>Entomobryoidea</taxon>
        <taxon>Orchesellidae</taxon>
        <taxon>Orchesellinae</taxon>
        <taxon>Orchesella</taxon>
    </lineage>
</organism>
<keyword evidence="2 5" id="KW-0812">Transmembrane</keyword>
<comment type="subcellular location">
    <subcellularLocation>
        <location evidence="1">Membrane</location>
        <topology evidence="1">Multi-pass membrane protein</topology>
    </subcellularLocation>
</comment>
<feature type="transmembrane region" description="Helical" evidence="5">
    <location>
        <begin position="227"/>
        <end position="251"/>
    </location>
</feature>
<feature type="transmembrane region" description="Helical" evidence="5">
    <location>
        <begin position="156"/>
        <end position="173"/>
    </location>
</feature>
<dbReference type="EMBL" id="CAXLJM020000067">
    <property type="protein sequence ID" value="CAL8122208.1"/>
    <property type="molecule type" value="Genomic_DNA"/>
</dbReference>
<evidence type="ECO:0000313" key="8">
    <source>
        <dbReference type="Proteomes" id="UP001642540"/>
    </source>
</evidence>
<comment type="caution">
    <text evidence="7">The sequence shown here is derived from an EMBL/GenBank/DDBJ whole genome shotgun (WGS) entry which is preliminary data.</text>
</comment>
<evidence type="ECO:0000256" key="1">
    <source>
        <dbReference type="ARBA" id="ARBA00004141"/>
    </source>
</evidence>
<feature type="transmembrane region" description="Helical" evidence="5">
    <location>
        <begin position="271"/>
        <end position="291"/>
    </location>
</feature>
<reference evidence="7 8" key="1">
    <citation type="submission" date="2024-08" db="EMBL/GenBank/DDBJ databases">
        <authorList>
            <person name="Cucini C."/>
            <person name="Frati F."/>
        </authorList>
    </citation>
    <scope>NUCLEOTIDE SEQUENCE [LARGE SCALE GENOMIC DNA]</scope>
</reference>
<sequence>MLHLLKGYIGSGILAMPHAFKNAGLLVGTLATGLIGLVCIHTMHILVNCASDLRRRTHTPNLSFAQVAEVAFKVGPEPLRRFSSFARVTIDTFLSVLQLGYCCVYFVFVAENLKQVIEHHSQSSWTLQSYIALLLFPMILLSYIRDLKLLAPFSTLANVFMGTALAIIFYYIFRDPLPPLDREGISPVFTSWSQLALFLGTVLCAFEGIGMVLPLQNRMKTPQDFGGWNGVLNTTMIIVLCLYIAVGLFGYLKYGDEVAGSITLNLDQGELLGESVRVMVAAGVFLSYSLQLHIQMDIVWPFLKRRVPTQKLQFTFELAFRTLLVIFTFGMAELIPSLGLFISLVGAVASTTLALVFPPLINILTGWNSQQPQLITNWEFWKDIFLMTFGILASISGTYASLEDIVKGAPFQYYF</sequence>
<gene>
    <name evidence="7" type="ORF">ODALV1_LOCUS19718</name>
</gene>
<dbReference type="PANTHER" id="PTHR22950">
    <property type="entry name" value="AMINO ACID TRANSPORTER"/>
    <property type="match status" value="1"/>
</dbReference>
<evidence type="ECO:0000313" key="7">
    <source>
        <dbReference type="EMBL" id="CAL8122208.1"/>
    </source>
</evidence>
<feature type="transmembrane region" description="Helical" evidence="5">
    <location>
        <begin position="312"/>
        <end position="332"/>
    </location>
</feature>
<name>A0ABP1R804_9HEXA</name>
<feature type="transmembrane region" description="Helical" evidence="5">
    <location>
        <begin position="384"/>
        <end position="402"/>
    </location>
</feature>
<feature type="transmembrane region" description="Helical" evidence="5">
    <location>
        <begin position="338"/>
        <end position="364"/>
    </location>
</feature>
<dbReference type="PANTHER" id="PTHR22950:SF349">
    <property type="entry name" value="AMINO ACID TRANSPORTER TRANSMEMBRANE DOMAIN-CONTAINING PROTEIN"/>
    <property type="match status" value="1"/>
</dbReference>
<keyword evidence="8" id="KW-1185">Reference proteome</keyword>